<name>C6LBM5_9FIRM</name>
<protein>
    <submittedName>
        <fullName evidence="1">Uncharacterized protein</fullName>
    </submittedName>
</protein>
<reference evidence="1" key="1">
    <citation type="submission" date="2009-07" db="EMBL/GenBank/DDBJ databases">
        <authorList>
            <person name="Weinstock G."/>
            <person name="Sodergren E."/>
            <person name="Clifton S."/>
            <person name="Fulton L."/>
            <person name="Fulton B."/>
            <person name="Courtney L."/>
            <person name="Fronick C."/>
            <person name="Harrison M."/>
            <person name="Strong C."/>
            <person name="Farmer C."/>
            <person name="Delahaunty K."/>
            <person name="Markovic C."/>
            <person name="Hall O."/>
            <person name="Minx P."/>
            <person name="Tomlinson C."/>
            <person name="Mitreva M."/>
            <person name="Nelson J."/>
            <person name="Hou S."/>
            <person name="Wollam A."/>
            <person name="Pepin K.H."/>
            <person name="Johnson M."/>
            <person name="Bhonagiri V."/>
            <person name="Nash W.E."/>
            <person name="Warren W."/>
            <person name="Chinwalla A."/>
            <person name="Mardis E.R."/>
            <person name="Wilson R.K."/>
        </authorList>
    </citation>
    <scope>NUCLEOTIDE SEQUENCE [LARGE SCALE GENOMIC DNA]</scope>
    <source>
        <strain evidence="1">DSM 14469</strain>
    </source>
</reference>
<evidence type="ECO:0000313" key="2">
    <source>
        <dbReference type="Proteomes" id="UP000005561"/>
    </source>
</evidence>
<dbReference type="AlphaFoldDB" id="C6LBM5"/>
<organism evidence="1 2">
    <name type="scientific">Marvinbryantia formatexigens DSM 14469</name>
    <dbReference type="NCBI Taxonomy" id="478749"/>
    <lineage>
        <taxon>Bacteria</taxon>
        <taxon>Bacillati</taxon>
        <taxon>Bacillota</taxon>
        <taxon>Clostridia</taxon>
        <taxon>Lachnospirales</taxon>
        <taxon>Lachnospiraceae</taxon>
        <taxon>Marvinbryantia</taxon>
    </lineage>
</organism>
<accession>C6LBM5</accession>
<evidence type="ECO:0000313" key="1">
    <source>
        <dbReference type="EMBL" id="EET61828.1"/>
    </source>
</evidence>
<keyword evidence="2" id="KW-1185">Reference proteome</keyword>
<dbReference type="EMBL" id="ACCL02000004">
    <property type="protein sequence ID" value="EET61828.1"/>
    <property type="molecule type" value="Genomic_DNA"/>
</dbReference>
<proteinExistence type="predicted"/>
<sequence length="85" mass="9713">MGGKNKIRNKQGMKESAADNSCRVPFLLPCIRPKRPVDVFWLCSNSVKCPHGSSMKESGGQPEKMAHFMKLYVKMRNINNLRYLL</sequence>
<dbReference type="Proteomes" id="UP000005561">
    <property type="component" value="Unassembled WGS sequence"/>
</dbReference>
<gene>
    <name evidence="1" type="ORF">BRYFOR_06020</name>
</gene>
<comment type="caution">
    <text evidence="1">The sequence shown here is derived from an EMBL/GenBank/DDBJ whole genome shotgun (WGS) entry which is preliminary data.</text>
</comment>